<feature type="region of interest" description="Disordered" evidence="1">
    <location>
        <begin position="244"/>
        <end position="270"/>
    </location>
</feature>
<evidence type="ECO:0000313" key="2">
    <source>
        <dbReference type="EMBL" id="GAA2186375.1"/>
    </source>
</evidence>
<gene>
    <name evidence="2" type="ORF">GCM10009786_06870</name>
</gene>
<evidence type="ECO:0000313" key="3">
    <source>
        <dbReference type="Proteomes" id="UP001501084"/>
    </source>
</evidence>
<accession>A0ABN3B2V5</accession>
<sequence length="464" mass="50220">MTNGWRALRRGESVLERRKLLERAHERFVDDRSPQLAGDPELRDRFAQASAVRTVVLESWLRSRRLTIDPDGIPQRPSLSEAQLTEMRATHPIGSVLPVVSRLLLDEASESGFIVAVGDASGRLLWVDGDRTLRSQAEEMGFRAGMDWSEQAVGTSAPGSALALDHAIQVLGAEHYSRAVHPWSCTAAPVHDPGSGAIIGVIDVTGGDGAASPHLMPLMEATLAAVEAELQLVALRRRIELDRGARNRSSAAPSRSRAATGATHGAPQSLPRLVVLGREPALLEHLGGAEPVSGRHAEILLALAAAPQGLSARALAEAVYGAQGSERTLRPEMVRLRRWLERHCVELDLSSKPYRLVPGIRIDAHETLEAIGRGAHRLALAAYEGPVLPTSRAPIAEQLRASVDATLREAMLQWAGPDPLFAYAQSWASDDVQVWETLLQVLPALSPKRARVVARLEHLARDTS</sequence>
<dbReference type="Gene3D" id="3.30.450.40">
    <property type="match status" value="1"/>
</dbReference>
<reference evidence="2 3" key="1">
    <citation type="journal article" date="2019" name="Int. J. Syst. Evol. Microbiol.">
        <title>The Global Catalogue of Microorganisms (GCM) 10K type strain sequencing project: providing services to taxonomists for standard genome sequencing and annotation.</title>
        <authorList>
            <consortium name="The Broad Institute Genomics Platform"/>
            <consortium name="The Broad Institute Genome Sequencing Center for Infectious Disease"/>
            <person name="Wu L."/>
            <person name="Ma J."/>
        </authorList>
    </citation>
    <scope>NUCLEOTIDE SEQUENCE [LARGE SCALE GENOMIC DNA]</scope>
    <source>
        <strain evidence="2 3">JCM 14919</strain>
    </source>
</reference>
<dbReference type="EMBL" id="BAAAOP010000003">
    <property type="protein sequence ID" value="GAA2186375.1"/>
    <property type="molecule type" value="Genomic_DNA"/>
</dbReference>
<dbReference type="RefSeq" id="WP_346057387.1">
    <property type="nucleotide sequence ID" value="NZ_BAAAOP010000003.1"/>
</dbReference>
<dbReference type="InterPro" id="IPR029016">
    <property type="entry name" value="GAF-like_dom_sf"/>
</dbReference>
<evidence type="ECO:0000256" key="1">
    <source>
        <dbReference type="SAM" id="MobiDB-lite"/>
    </source>
</evidence>
<feature type="compositionally biased region" description="Low complexity" evidence="1">
    <location>
        <begin position="247"/>
        <end position="259"/>
    </location>
</feature>
<dbReference type="Proteomes" id="UP001501084">
    <property type="component" value="Unassembled WGS sequence"/>
</dbReference>
<protein>
    <submittedName>
        <fullName evidence="2">GAF domain-containing protein</fullName>
    </submittedName>
</protein>
<proteinExistence type="predicted"/>
<keyword evidence="3" id="KW-1185">Reference proteome</keyword>
<name>A0ABN3B2V5_9MICO</name>
<comment type="caution">
    <text evidence="2">The sequence shown here is derived from an EMBL/GenBank/DDBJ whole genome shotgun (WGS) entry which is preliminary data.</text>
</comment>
<organism evidence="2 3">
    <name type="scientific">Leucobacter alluvii</name>
    <dbReference type="NCBI Taxonomy" id="340321"/>
    <lineage>
        <taxon>Bacteria</taxon>
        <taxon>Bacillati</taxon>
        <taxon>Actinomycetota</taxon>
        <taxon>Actinomycetes</taxon>
        <taxon>Micrococcales</taxon>
        <taxon>Microbacteriaceae</taxon>
        <taxon>Leucobacter</taxon>
    </lineage>
</organism>